<reference evidence="2 3" key="1">
    <citation type="journal article" date="2014" name="Nat. Commun.">
        <title>Multiple recent horizontal transfers of a large genomic region in cheese making fungi.</title>
        <authorList>
            <person name="Cheeseman K."/>
            <person name="Ropars J."/>
            <person name="Renault P."/>
            <person name="Dupont J."/>
            <person name="Gouzy J."/>
            <person name="Branca A."/>
            <person name="Abraham A.L."/>
            <person name="Ceppi M."/>
            <person name="Conseiller E."/>
            <person name="Debuchy R."/>
            <person name="Malagnac F."/>
            <person name="Goarin A."/>
            <person name="Silar P."/>
            <person name="Lacoste S."/>
            <person name="Sallet E."/>
            <person name="Bensimon A."/>
            <person name="Giraud T."/>
            <person name="Brygoo Y."/>
        </authorList>
    </citation>
    <scope>NUCLEOTIDE SEQUENCE [LARGE SCALE GENOMIC DNA]</scope>
    <source>
        <strain evidence="3">FM 013</strain>
    </source>
</reference>
<dbReference type="EMBL" id="HG793151">
    <property type="protein sequence ID" value="CRL26324.1"/>
    <property type="molecule type" value="Genomic_DNA"/>
</dbReference>
<name>A0A0G4PJ20_PENC3</name>
<accession>A0A0G4PJ20</accession>
<proteinExistence type="predicted"/>
<dbReference type="Proteomes" id="UP000053732">
    <property type="component" value="Unassembled WGS sequence"/>
</dbReference>
<organism evidence="2 3">
    <name type="scientific">Penicillium camemberti (strain FM 013)</name>
    <dbReference type="NCBI Taxonomy" id="1429867"/>
    <lineage>
        <taxon>Eukaryota</taxon>
        <taxon>Fungi</taxon>
        <taxon>Dikarya</taxon>
        <taxon>Ascomycota</taxon>
        <taxon>Pezizomycotina</taxon>
        <taxon>Eurotiomycetes</taxon>
        <taxon>Eurotiomycetidae</taxon>
        <taxon>Eurotiales</taxon>
        <taxon>Aspergillaceae</taxon>
        <taxon>Penicillium</taxon>
    </lineage>
</organism>
<evidence type="ECO:0000313" key="2">
    <source>
        <dbReference type="EMBL" id="CRL26324.1"/>
    </source>
</evidence>
<sequence>MPKQPKTTPVTTSPSASRPRRAQLYRYAPCYRCAGGMLLHFRPVNGPAGGGYVARGLRVYGLRVRQ</sequence>
<feature type="region of interest" description="Disordered" evidence="1">
    <location>
        <begin position="1"/>
        <end position="20"/>
    </location>
</feature>
<gene>
    <name evidence="2" type="ORF">PCAMFM013_S018g000017</name>
</gene>
<evidence type="ECO:0000256" key="1">
    <source>
        <dbReference type="SAM" id="MobiDB-lite"/>
    </source>
</evidence>
<evidence type="ECO:0000313" key="3">
    <source>
        <dbReference type="Proteomes" id="UP000053732"/>
    </source>
</evidence>
<protein>
    <submittedName>
        <fullName evidence="2">Str. FM013</fullName>
    </submittedName>
</protein>
<keyword evidence="3" id="KW-1185">Reference proteome</keyword>
<feature type="compositionally biased region" description="Polar residues" evidence="1">
    <location>
        <begin position="1"/>
        <end position="16"/>
    </location>
</feature>
<dbReference type="AlphaFoldDB" id="A0A0G4PJ20"/>